<sequence length="105" mass="11768">MDNGYEPVSSDYIDGGLEQWGSDIEEVEQHPGQTGDNGIGRLVEDRNDEHPTLSLSTDLNSWKMRESHARKELDNAVHAYESARHEMLTRPAPSSPISPTETCHH</sequence>
<dbReference type="RefSeq" id="XP_043003981.1">
    <property type="nucleotide sequence ID" value="XM_043158629.1"/>
</dbReference>
<dbReference type="AlphaFoldDB" id="A0A9P7RPZ0"/>
<proteinExistence type="predicted"/>
<comment type="caution">
    <text evidence="2">The sequence shown here is derived from an EMBL/GenBank/DDBJ whole genome shotgun (WGS) entry which is preliminary data.</text>
</comment>
<keyword evidence="3" id="KW-1185">Reference proteome</keyword>
<feature type="compositionally biased region" description="Polar residues" evidence="1">
    <location>
        <begin position="95"/>
        <end position="105"/>
    </location>
</feature>
<dbReference type="GeneID" id="66082546"/>
<dbReference type="EMBL" id="CM032189">
    <property type="protein sequence ID" value="KAG7087510.1"/>
    <property type="molecule type" value="Genomic_DNA"/>
</dbReference>
<accession>A0A9P7RPZ0</accession>
<reference evidence="2" key="1">
    <citation type="journal article" date="2021" name="Genome Biol. Evol.">
        <title>The assembled and annotated genome of the fairy-ring fungus Marasmius oreades.</title>
        <authorList>
            <person name="Hiltunen M."/>
            <person name="Ament-Velasquez S.L."/>
            <person name="Johannesson H."/>
        </authorList>
    </citation>
    <scope>NUCLEOTIDE SEQUENCE</scope>
    <source>
        <strain evidence="2">03SP1</strain>
    </source>
</reference>
<protein>
    <submittedName>
        <fullName evidence="2">Uncharacterized protein</fullName>
    </submittedName>
</protein>
<gene>
    <name evidence="2" type="ORF">E1B28_013471</name>
</gene>
<feature type="region of interest" description="Disordered" evidence="1">
    <location>
        <begin position="84"/>
        <end position="105"/>
    </location>
</feature>
<name>A0A9P7RPZ0_9AGAR</name>
<organism evidence="2 3">
    <name type="scientific">Marasmius oreades</name>
    <name type="common">fairy-ring Marasmius</name>
    <dbReference type="NCBI Taxonomy" id="181124"/>
    <lineage>
        <taxon>Eukaryota</taxon>
        <taxon>Fungi</taxon>
        <taxon>Dikarya</taxon>
        <taxon>Basidiomycota</taxon>
        <taxon>Agaricomycotina</taxon>
        <taxon>Agaricomycetes</taxon>
        <taxon>Agaricomycetidae</taxon>
        <taxon>Agaricales</taxon>
        <taxon>Marasmiineae</taxon>
        <taxon>Marasmiaceae</taxon>
        <taxon>Marasmius</taxon>
    </lineage>
</organism>
<feature type="compositionally biased region" description="Basic and acidic residues" evidence="1">
    <location>
        <begin position="42"/>
        <end position="51"/>
    </location>
</feature>
<evidence type="ECO:0000313" key="3">
    <source>
        <dbReference type="Proteomes" id="UP001049176"/>
    </source>
</evidence>
<evidence type="ECO:0000313" key="2">
    <source>
        <dbReference type="EMBL" id="KAG7087510.1"/>
    </source>
</evidence>
<evidence type="ECO:0000256" key="1">
    <source>
        <dbReference type="SAM" id="MobiDB-lite"/>
    </source>
</evidence>
<feature type="region of interest" description="Disordered" evidence="1">
    <location>
        <begin position="27"/>
        <end position="55"/>
    </location>
</feature>
<dbReference type="Proteomes" id="UP001049176">
    <property type="component" value="Chromosome 9"/>
</dbReference>
<dbReference type="KEGG" id="more:E1B28_013471"/>